<feature type="domain" description="Mce/MlaD" evidence="8">
    <location>
        <begin position="161"/>
        <end position="221"/>
    </location>
</feature>
<feature type="domain" description="Mce/MlaD" evidence="8">
    <location>
        <begin position="638"/>
        <end position="725"/>
    </location>
</feature>
<dbReference type="InterPro" id="IPR003399">
    <property type="entry name" value="Mce/MlaD"/>
</dbReference>
<dbReference type="AlphaFoldDB" id="A0A2T3JH91"/>
<protein>
    <submittedName>
        <fullName evidence="9">Paraquat-inducible protein B</fullName>
    </submittedName>
</protein>
<proteinExistence type="predicted"/>
<sequence length="875" mass="95533">MNNGQNDQQPEAVDIRRDRGLSPLWLLPLLALVLAGWLVFKAVNESGERIQIHFNDAAGLIAGRTTIRYQGLEVGIVRDVNLSEDLQSIYVDADIYPKAVQTLKANTRFWLVKPKASITGISGLDALVSGNYIALQPGEGKTTKKFTALDTQPADTPLGEGLTLQLRSPDLASVSIGSQVFYKKIPVGEVYNYTLSQNRKQVLIDVTIKPQYSELITNKSRFWNVSGMSANIGFNGVDVQFESLSAMIGGAIAFDSPDEGVAIEPNHLFRLYPDLNTAGRGIAIKVELPDGNNISTSGAPIIYRGLEIGQISSLRLDKETNKIIANAAIEPSMSDLLNTGSRLLLEEAEVSLNGVKNIGNLIRGNFLTLIPGEGEKTRMFQAITQDQLQEQQPGTVSFALYANNSYGIERGSKLRHRGLDVGRVKKVSFESSKVRFDVIVRPQYTSLVRSNSRFFIDGGIQASISAKGIDVSMPPADQLISNGISFTSSGSKSIQKSYPLYENKRLSNLAADNQRGFAKYSLFADELPPVSEGSPILYRNLQVGEVTGYALVRYGVTVSFKIENKYRHLISPSTVFWNRSGVEIEAGFDGIKVKADPISTLIKGGIAFDDIVGVTNKAGSKFKLYPSLSDAQNFGLLVTLTAPDARSVSKNADIRYQGVNVGKVVSIEPNFNAGNVQIKARLFPKYANILAKSDSYFWTVTPKLSLSGAKNLDSLLNSYIAVQPGDGAYSQTFKLGTAELISSGLTLILESEDRGSVSEGTPLLYRDIQVGQVIEVALGDLSDRVLIKIQIEKEYSHLIRTDTVFWNASGVDFTIGLTGAKIQTGTVDSLLRGGISFATPEEQPLSPLAKQEEHFLLHKEADNKWKTWRTAIPRD</sequence>
<comment type="subcellular location">
    <subcellularLocation>
        <location evidence="1">Cell inner membrane</location>
    </subcellularLocation>
</comment>
<dbReference type="PANTHER" id="PTHR30462:SF0">
    <property type="entry name" value="INTERMEMBRANE TRANSPORT PROTEIN YEBT"/>
    <property type="match status" value="1"/>
</dbReference>
<evidence type="ECO:0000256" key="3">
    <source>
        <dbReference type="ARBA" id="ARBA00022519"/>
    </source>
</evidence>
<evidence type="ECO:0000256" key="1">
    <source>
        <dbReference type="ARBA" id="ARBA00004533"/>
    </source>
</evidence>
<feature type="domain" description="Mce/MlaD" evidence="8">
    <location>
        <begin position="745"/>
        <end position="806"/>
    </location>
</feature>
<reference evidence="9 10" key="1">
    <citation type="submission" date="2018-01" db="EMBL/GenBank/DDBJ databases">
        <title>Whole genome sequencing of Histamine producing bacteria.</title>
        <authorList>
            <person name="Butler K."/>
        </authorList>
    </citation>
    <scope>NUCLEOTIDE SEQUENCE [LARGE SCALE GENOMIC DNA]</scope>
    <source>
        <strain evidence="9 10">JCM 12947</strain>
    </source>
</reference>
<keyword evidence="10" id="KW-1185">Reference proteome</keyword>
<dbReference type="EMBL" id="PYMJ01000010">
    <property type="protein sequence ID" value="PSU48324.1"/>
    <property type="molecule type" value="Genomic_DNA"/>
</dbReference>
<evidence type="ECO:0000256" key="7">
    <source>
        <dbReference type="SAM" id="Phobius"/>
    </source>
</evidence>
<dbReference type="Proteomes" id="UP000240987">
    <property type="component" value="Unassembled WGS sequence"/>
</dbReference>
<comment type="caution">
    <text evidence="9">The sequence shown here is derived from an EMBL/GenBank/DDBJ whole genome shotgun (WGS) entry which is preliminary data.</text>
</comment>
<evidence type="ECO:0000259" key="8">
    <source>
        <dbReference type="Pfam" id="PF02470"/>
    </source>
</evidence>
<accession>A0A2T3JH91</accession>
<evidence type="ECO:0000256" key="2">
    <source>
        <dbReference type="ARBA" id="ARBA00022475"/>
    </source>
</evidence>
<keyword evidence="3" id="KW-0997">Cell inner membrane</keyword>
<dbReference type="InterPro" id="IPR051800">
    <property type="entry name" value="PqiA-PqiB_transport"/>
</dbReference>
<keyword evidence="6 7" id="KW-0472">Membrane</keyword>
<evidence type="ECO:0000256" key="6">
    <source>
        <dbReference type="ARBA" id="ARBA00023136"/>
    </source>
</evidence>
<evidence type="ECO:0000256" key="5">
    <source>
        <dbReference type="ARBA" id="ARBA00022989"/>
    </source>
</evidence>
<feature type="domain" description="Mce/MlaD" evidence="8">
    <location>
        <begin position="281"/>
        <end position="372"/>
    </location>
</feature>
<keyword evidence="4 7" id="KW-0812">Transmembrane</keyword>
<feature type="transmembrane region" description="Helical" evidence="7">
    <location>
        <begin position="21"/>
        <end position="40"/>
    </location>
</feature>
<keyword evidence="2" id="KW-1003">Cell membrane</keyword>
<feature type="domain" description="Mce/MlaD" evidence="8">
    <location>
        <begin position="47"/>
        <end position="138"/>
    </location>
</feature>
<dbReference type="GO" id="GO:0005886">
    <property type="term" value="C:plasma membrane"/>
    <property type="evidence" value="ECO:0007669"/>
    <property type="project" value="UniProtKB-SubCell"/>
</dbReference>
<dbReference type="RefSeq" id="WP_107242929.1">
    <property type="nucleotide sequence ID" value="NZ_PYMJ01000010.1"/>
</dbReference>
<organism evidence="9 10">
    <name type="scientific">Photobacterium frigidiphilum</name>
    <dbReference type="NCBI Taxonomy" id="264736"/>
    <lineage>
        <taxon>Bacteria</taxon>
        <taxon>Pseudomonadati</taxon>
        <taxon>Pseudomonadota</taxon>
        <taxon>Gammaproteobacteria</taxon>
        <taxon>Vibrionales</taxon>
        <taxon>Vibrionaceae</taxon>
        <taxon>Photobacterium</taxon>
    </lineage>
</organism>
<evidence type="ECO:0000256" key="4">
    <source>
        <dbReference type="ARBA" id="ARBA00022692"/>
    </source>
</evidence>
<dbReference type="OrthoDB" id="9806984at2"/>
<name>A0A2T3JH91_9GAMM</name>
<evidence type="ECO:0000313" key="9">
    <source>
        <dbReference type="EMBL" id="PSU48324.1"/>
    </source>
</evidence>
<gene>
    <name evidence="9" type="ORF">C9J12_11960</name>
</gene>
<feature type="domain" description="Mce/MlaD" evidence="8">
    <location>
        <begin position="395"/>
        <end position="458"/>
    </location>
</feature>
<keyword evidence="5 7" id="KW-1133">Transmembrane helix</keyword>
<dbReference type="PANTHER" id="PTHR30462">
    <property type="entry name" value="INTERMEMBRANE TRANSPORT PROTEIN PQIB-RELATED"/>
    <property type="match status" value="1"/>
</dbReference>
<dbReference type="Pfam" id="PF02470">
    <property type="entry name" value="MlaD"/>
    <property type="match status" value="6"/>
</dbReference>
<evidence type="ECO:0000313" key="10">
    <source>
        <dbReference type="Proteomes" id="UP000240987"/>
    </source>
</evidence>